<comment type="caution">
    <text evidence="2">The sequence shown here is derived from an EMBL/GenBank/DDBJ whole genome shotgun (WGS) entry which is preliminary data.</text>
</comment>
<dbReference type="EMBL" id="JAHLJV010000014">
    <property type="protein sequence ID" value="KAK1595731.1"/>
    <property type="molecule type" value="Genomic_DNA"/>
</dbReference>
<organism evidence="2 3">
    <name type="scientific">Colletotrichum navitas</name>
    <dbReference type="NCBI Taxonomy" id="681940"/>
    <lineage>
        <taxon>Eukaryota</taxon>
        <taxon>Fungi</taxon>
        <taxon>Dikarya</taxon>
        <taxon>Ascomycota</taxon>
        <taxon>Pezizomycotina</taxon>
        <taxon>Sordariomycetes</taxon>
        <taxon>Hypocreomycetidae</taxon>
        <taxon>Glomerellales</taxon>
        <taxon>Glomerellaceae</taxon>
        <taxon>Colletotrichum</taxon>
        <taxon>Colletotrichum graminicola species complex</taxon>
    </lineage>
</organism>
<dbReference type="Proteomes" id="UP001230504">
    <property type="component" value="Unassembled WGS sequence"/>
</dbReference>
<evidence type="ECO:0000313" key="2">
    <source>
        <dbReference type="EMBL" id="KAK1595731.1"/>
    </source>
</evidence>
<dbReference type="GeneID" id="85449437"/>
<feature type="compositionally biased region" description="Basic and acidic residues" evidence="1">
    <location>
        <begin position="88"/>
        <end position="103"/>
    </location>
</feature>
<sequence length="309" mass="35131">MPYYEYNHAHYNRPPQPYNPRLSSLSPYRIEDLYAALPGDIVWSTVCPLRTDRDIPPSMDPGSSDREVPPPTENRKRREKKGVSQTQNERRGGGEGSRDVADRGKQIDKTLAITRPSPLSANPEVSIRLRERRLIEVRLLLSQLHAQLETAYNVYKTIDDKFRTQCYAVKSFASADTLDKIWSDMIQSGMKQEEAQAERSADFDSVMAQIGLCLRHLQSAEKDRLPSVHGLHERNAIIERQFKNVTKAVEEIVELGERAHMDHLACGDLIWHLNRAWTAANPESVMWKSLLGKLPAAEKTYVAPDDNSN</sequence>
<evidence type="ECO:0000313" key="3">
    <source>
        <dbReference type="Proteomes" id="UP001230504"/>
    </source>
</evidence>
<evidence type="ECO:0000256" key="1">
    <source>
        <dbReference type="SAM" id="MobiDB-lite"/>
    </source>
</evidence>
<gene>
    <name evidence="2" type="ORF">LY79DRAFT_89489</name>
</gene>
<reference evidence="2" key="1">
    <citation type="submission" date="2021-06" db="EMBL/GenBank/DDBJ databases">
        <title>Comparative genomics, transcriptomics and evolutionary studies reveal genomic signatures of adaptation to plant cell wall in hemibiotrophic fungi.</title>
        <authorList>
            <consortium name="DOE Joint Genome Institute"/>
            <person name="Baroncelli R."/>
            <person name="Diaz J.F."/>
            <person name="Benocci T."/>
            <person name="Peng M."/>
            <person name="Battaglia E."/>
            <person name="Haridas S."/>
            <person name="Andreopoulos W."/>
            <person name="Labutti K."/>
            <person name="Pangilinan J."/>
            <person name="Floch G.L."/>
            <person name="Makela M.R."/>
            <person name="Henrissat B."/>
            <person name="Grigoriev I.V."/>
            <person name="Crouch J.A."/>
            <person name="De Vries R.P."/>
            <person name="Sukno S.A."/>
            <person name="Thon M.R."/>
        </authorList>
    </citation>
    <scope>NUCLEOTIDE SEQUENCE</scope>
    <source>
        <strain evidence="2">CBS 125086</strain>
    </source>
</reference>
<feature type="compositionally biased region" description="Basic and acidic residues" evidence="1">
    <location>
        <begin position="63"/>
        <end position="76"/>
    </location>
</feature>
<proteinExistence type="predicted"/>
<name>A0AAD8V8I8_9PEZI</name>
<protein>
    <submittedName>
        <fullName evidence="2">Uncharacterized protein</fullName>
    </submittedName>
</protein>
<accession>A0AAD8V8I8</accession>
<dbReference type="RefSeq" id="XP_060416708.1">
    <property type="nucleotide sequence ID" value="XM_060565197.1"/>
</dbReference>
<feature type="region of interest" description="Disordered" evidence="1">
    <location>
        <begin position="53"/>
        <end position="103"/>
    </location>
</feature>
<keyword evidence="3" id="KW-1185">Reference proteome</keyword>
<feature type="region of interest" description="Disordered" evidence="1">
    <location>
        <begin position="1"/>
        <end position="20"/>
    </location>
</feature>
<dbReference type="AlphaFoldDB" id="A0AAD8V8I8"/>